<keyword evidence="3" id="KW-1185">Reference proteome</keyword>
<evidence type="ECO:0000256" key="1">
    <source>
        <dbReference type="SAM" id="Phobius"/>
    </source>
</evidence>
<reference evidence="2 3" key="1">
    <citation type="submission" date="2018-05" db="EMBL/GenBank/DDBJ databases">
        <title>genome sequencing of Nitrosopumilus sp. NM25.</title>
        <authorList>
            <person name="Mori K."/>
            <person name="Nakagawa T."/>
        </authorList>
    </citation>
    <scope>NUCLEOTIDE SEQUENCE [LARGE SCALE GENOMIC DNA]</scope>
    <source>
        <strain evidence="2 3">NM25</strain>
    </source>
</reference>
<feature type="transmembrane region" description="Helical" evidence="1">
    <location>
        <begin position="42"/>
        <end position="69"/>
    </location>
</feature>
<accession>A0A2S2KP71</accession>
<gene>
    <name evidence="2" type="ORF">NZNM25_01580</name>
</gene>
<protein>
    <recommendedName>
        <fullName evidence="4">MFS transporter</fullName>
    </recommendedName>
</protein>
<organism evidence="2 3">
    <name type="scientific">Nitrosopumilus zosterae</name>
    <dbReference type="NCBI Taxonomy" id="718286"/>
    <lineage>
        <taxon>Archaea</taxon>
        <taxon>Nitrososphaerota</taxon>
        <taxon>Nitrososphaeria</taxon>
        <taxon>Nitrosopumilales</taxon>
        <taxon>Nitrosopumilaceae</taxon>
        <taxon>Nitrosopumilus</taxon>
    </lineage>
</organism>
<keyword evidence="1" id="KW-0472">Membrane</keyword>
<proteinExistence type="predicted"/>
<name>A0A2S2KP71_9ARCH</name>
<dbReference type="EMBL" id="BGKI01000001">
    <property type="protein sequence ID" value="GBH33367.1"/>
    <property type="molecule type" value="Genomic_DNA"/>
</dbReference>
<dbReference type="Proteomes" id="UP000245829">
    <property type="component" value="Unassembled WGS sequence"/>
</dbReference>
<evidence type="ECO:0000313" key="2">
    <source>
        <dbReference type="EMBL" id="GBH33367.1"/>
    </source>
</evidence>
<sequence length="73" mass="8158">MSQNPIDPPEQIILVITTAIIDIVFSILFNEINSYASESPQALGLMIMVYGAVVTLNGLTTWFVILPLFERHH</sequence>
<keyword evidence="1" id="KW-1133">Transmembrane helix</keyword>
<comment type="caution">
    <text evidence="2">The sequence shown here is derived from an EMBL/GenBank/DDBJ whole genome shotgun (WGS) entry which is preliminary data.</text>
</comment>
<dbReference type="AlphaFoldDB" id="A0A2S2KP71"/>
<dbReference type="RefSeq" id="WP_109876027.1">
    <property type="nucleotide sequence ID" value="NZ_AP026695.1"/>
</dbReference>
<feature type="transmembrane region" description="Helical" evidence="1">
    <location>
        <begin position="12"/>
        <end position="30"/>
    </location>
</feature>
<evidence type="ECO:0000313" key="3">
    <source>
        <dbReference type="Proteomes" id="UP000245829"/>
    </source>
</evidence>
<keyword evidence="1" id="KW-0812">Transmembrane</keyword>
<dbReference type="GeneID" id="76209488"/>
<evidence type="ECO:0008006" key="4">
    <source>
        <dbReference type="Google" id="ProtNLM"/>
    </source>
</evidence>